<dbReference type="OrthoDB" id="9801609at2"/>
<dbReference type="RefSeq" id="WP_134762411.1">
    <property type="nucleotide sequence ID" value="NZ_SOZD01000003.1"/>
</dbReference>
<protein>
    <recommendedName>
        <fullName evidence="3">Glycosyltransferase family 1 protein</fullName>
    </recommendedName>
</protein>
<evidence type="ECO:0000313" key="2">
    <source>
        <dbReference type="Proteomes" id="UP000298179"/>
    </source>
</evidence>
<evidence type="ECO:0008006" key="3">
    <source>
        <dbReference type="Google" id="ProtNLM"/>
    </source>
</evidence>
<reference evidence="1 2" key="1">
    <citation type="submission" date="2019-03" db="EMBL/GenBank/DDBJ databases">
        <title>Jiella endophytica sp. nov., a novel endophytic bacterium isolated from root of Ficus microcarpa Linn. f.</title>
        <authorList>
            <person name="Tuo L."/>
        </authorList>
    </citation>
    <scope>NUCLEOTIDE SEQUENCE [LARGE SCALE GENOMIC DNA]</scope>
    <source>
        <strain evidence="1 2">CBS5Q-3</strain>
    </source>
</reference>
<sequence length="325" mass="36941">MEPRVVFFVPSDKPVGGIAKLLDYAVHARRADHRVVFCCNNFTSSDPSRLFQKPYFEAHGEGIEVCELPSFEASDDDVVVFTLPSSHRILFQHYASNGKNPLAFLHLLQNVRVSNMAFDNGYSFRLLSKPVRRVCITQEVFDAVHPLVENRDELHLIEHGFDFQAFDKAPQRDDPLIVNFNMFKGPFGRDVAEQAEAEGIIDAVIKSGNGITWEKLRDNYRDSSVFLATPLAEEGLYLPGLEAMAAGHLVITPDAVGNRFYCDFGDNCLHAGWRDHASYLEALRWCVDNWTGEAFEMRQKAYLRAKELDLDNEYEGVRNLLEKMM</sequence>
<proteinExistence type="predicted"/>
<dbReference type="EMBL" id="SOZD01000003">
    <property type="protein sequence ID" value="TFF23305.1"/>
    <property type="molecule type" value="Genomic_DNA"/>
</dbReference>
<dbReference type="AlphaFoldDB" id="A0A4Y8RJT5"/>
<organism evidence="1 2">
    <name type="scientific">Jiella endophytica</name>
    <dbReference type="NCBI Taxonomy" id="2558362"/>
    <lineage>
        <taxon>Bacteria</taxon>
        <taxon>Pseudomonadati</taxon>
        <taxon>Pseudomonadota</taxon>
        <taxon>Alphaproteobacteria</taxon>
        <taxon>Hyphomicrobiales</taxon>
        <taxon>Aurantimonadaceae</taxon>
        <taxon>Jiella</taxon>
    </lineage>
</organism>
<name>A0A4Y8RJT5_9HYPH</name>
<evidence type="ECO:0000313" key="1">
    <source>
        <dbReference type="EMBL" id="TFF23305.1"/>
    </source>
</evidence>
<comment type="caution">
    <text evidence="1">The sequence shown here is derived from an EMBL/GenBank/DDBJ whole genome shotgun (WGS) entry which is preliminary data.</text>
</comment>
<accession>A0A4Y8RJT5</accession>
<dbReference type="SUPFAM" id="SSF53756">
    <property type="entry name" value="UDP-Glycosyltransferase/glycogen phosphorylase"/>
    <property type="match status" value="1"/>
</dbReference>
<dbReference type="Gene3D" id="3.40.50.2000">
    <property type="entry name" value="Glycogen Phosphorylase B"/>
    <property type="match status" value="1"/>
</dbReference>
<dbReference type="Proteomes" id="UP000298179">
    <property type="component" value="Unassembled WGS sequence"/>
</dbReference>
<gene>
    <name evidence="1" type="ORF">E3C22_12840</name>
</gene>
<keyword evidence="2" id="KW-1185">Reference proteome</keyword>